<dbReference type="InterPro" id="IPR052071">
    <property type="entry name" value="SCUB_EGF-like_domain"/>
</dbReference>
<dbReference type="PANTHER" id="PTHR24046">
    <property type="entry name" value="SIGNAL PEPTIDE, CUB AND EGF-LIKE DOMAIN-CONTAINING"/>
    <property type="match status" value="1"/>
</dbReference>
<feature type="transmembrane region" description="Helical" evidence="1">
    <location>
        <begin position="740"/>
        <end position="761"/>
    </location>
</feature>
<dbReference type="PROSITE" id="PS00022">
    <property type="entry name" value="EGF_1"/>
    <property type="match status" value="1"/>
</dbReference>
<keyword evidence="1" id="KW-1133">Transmembrane helix</keyword>
<dbReference type="Gene3D" id="2.10.50.10">
    <property type="entry name" value="Tumor Necrosis Factor Receptor, subunit A, domain 2"/>
    <property type="match status" value="3"/>
</dbReference>
<reference evidence="5" key="1">
    <citation type="submission" date="2025-08" db="UniProtKB">
        <authorList>
            <consortium name="RefSeq"/>
        </authorList>
    </citation>
    <scope>IDENTIFICATION</scope>
</reference>
<dbReference type="SMART" id="SM00181">
    <property type="entry name" value="EGF"/>
    <property type="match status" value="4"/>
</dbReference>
<protein>
    <submittedName>
        <fullName evidence="5">Uncharacterized protein LOC106058211 isoform X1</fullName>
    </submittedName>
</protein>
<dbReference type="InterPro" id="IPR009030">
    <property type="entry name" value="Growth_fac_rcpt_cys_sf"/>
</dbReference>
<keyword evidence="1" id="KW-0812">Transmembrane</keyword>
<name>A0A9W2YXQ3_BIOGL</name>
<dbReference type="SMART" id="SM01411">
    <property type="entry name" value="Ephrin_rec_like"/>
    <property type="match status" value="4"/>
</dbReference>
<dbReference type="Proteomes" id="UP001165740">
    <property type="component" value="Chromosome 14"/>
</dbReference>
<dbReference type="InterPro" id="IPR011641">
    <property type="entry name" value="Tyr-kin_ephrin_A/B_rcpt-like"/>
</dbReference>
<accession>A0A9W2YXQ3</accession>
<keyword evidence="1" id="KW-0472">Membrane</keyword>
<evidence type="ECO:0000256" key="1">
    <source>
        <dbReference type="SAM" id="Phobius"/>
    </source>
</evidence>
<feature type="chain" id="PRO_5040991254" evidence="2">
    <location>
        <begin position="21"/>
        <end position="767"/>
    </location>
</feature>
<dbReference type="PANTHER" id="PTHR24046:SF5">
    <property type="entry name" value="EGF-LIKE DOMAIN-CONTAINING PROTEIN"/>
    <property type="match status" value="1"/>
</dbReference>
<evidence type="ECO:0000256" key="2">
    <source>
        <dbReference type="SAM" id="SignalP"/>
    </source>
</evidence>
<proteinExistence type="predicted"/>
<organism evidence="4 5">
    <name type="scientific">Biomphalaria glabrata</name>
    <name type="common">Bloodfluke planorb</name>
    <name type="synonym">Freshwater snail</name>
    <dbReference type="NCBI Taxonomy" id="6526"/>
    <lineage>
        <taxon>Eukaryota</taxon>
        <taxon>Metazoa</taxon>
        <taxon>Spiralia</taxon>
        <taxon>Lophotrochozoa</taxon>
        <taxon>Mollusca</taxon>
        <taxon>Gastropoda</taxon>
        <taxon>Heterobranchia</taxon>
        <taxon>Euthyneura</taxon>
        <taxon>Panpulmonata</taxon>
        <taxon>Hygrophila</taxon>
        <taxon>Lymnaeoidea</taxon>
        <taxon>Planorbidae</taxon>
        <taxon>Biomphalaria</taxon>
    </lineage>
</organism>
<dbReference type="GeneID" id="106058211"/>
<dbReference type="SUPFAM" id="SSF57184">
    <property type="entry name" value="Growth factor receptor domain"/>
    <property type="match status" value="1"/>
</dbReference>
<keyword evidence="2" id="KW-0732">Signal</keyword>
<dbReference type="GO" id="GO:0009986">
    <property type="term" value="C:cell surface"/>
    <property type="evidence" value="ECO:0007669"/>
    <property type="project" value="TreeGrafter"/>
</dbReference>
<dbReference type="Gene3D" id="2.10.25.10">
    <property type="entry name" value="Laminin"/>
    <property type="match status" value="1"/>
</dbReference>
<dbReference type="GO" id="GO:0005615">
    <property type="term" value="C:extracellular space"/>
    <property type="evidence" value="ECO:0007669"/>
    <property type="project" value="TreeGrafter"/>
</dbReference>
<feature type="domain" description="EGF-like" evidence="3">
    <location>
        <begin position="333"/>
        <end position="344"/>
    </location>
</feature>
<keyword evidence="4" id="KW-1185">Reference proteome</keyword>
<sequence>MDQMFLFVIISITFLNEVSEWCRIQVLAVKVCSFESNYFIWPRDGEHLIGTDEECERSCLDSPWCKGYEIIAPNCVLLSELKEGSVRKTIPLYVRNCQDICAIGQEYKNNNCSECDIGFYKDSDGNTNCTKCPMNIVTLGKGSISNSSCTITRCEKGFSSMDNEFCYACPNGTYKDSTGNQSCSKCPINKTTLNVGSTDIRNCSIALCESGLYTTDNITCFNCAKGTYKTGPGNHQCLRCPAHKTTLLVGSTDSRNCSIIHCEKGFFSKDKKFCSICPNATYKNFTGNQPCLMCPVNKTTTNVGSIDIRNCSLDCPSFCVKNNPCRNTVSSKCVCQNGYYGSECSKRCSPGCLNDACNIMNGLCLCKEGYYGAKCLKTGNLNQDNKWDSHYVEENCSEQVCLCSQGWFGQSCQYRDLGVDAIMDDGALNDNNDSTCVKQNNITIDWQLEIQVVTWVRLVFTSNDDIDDVEALYFEDQSSEPYESCDHHRLQFHKTRNTAIDFHCESSLFIRSLKVSWQSDSPLCSVYVSGARNVAPGSRKVKWRAGEKRPITIDTLTDGNYGNTGCLAMNSSVTLEFSFWKNVYSSEVRFFTDFTRDDGKGSFFIELFDESSKLRLSMSSSGNDVFVQRAFFMNMIVVSFIKIKVLSGSLNLCEVEIFGDCDTPYYGYSCVDVCYLTCLDQICTYEGECYLCDPSRTGIFCEDRTLNNANDSFESDGKSTEATINSLEAKSSTAKKSQPIVFVVFLLIFSLFFLSIVFLAIKNCSKK</sequence>
<gene>
    <name evidence="5" type="primary">LOC106058211</name>
</gene>
<feature type="signal peptide" evidence="2">
    <location>
        <begin position="1"/>
        <end position="20"/>
    </location>
</feature>
<evidence type="ECO:0000313" key="5">
    <source>
        <dbReference type="RefSeq" id="XP_055867494.1"/>
    </source>
</evidence>
<evidence type="ECO:0000313" key="4">
    <source>
        <dbReference type="Proteomes" id="UP001165740"/>
    </source>
</evidence>
<evidence type="ECO:0000259" key="3">
    <source>
        <dbReference type="PROSITE" id="PS00022"/>
    </source>
</evidence>
<dbReference type="InterPro" id="IPR000742">
    <property type="entry name" value="EGF"/>
</dbReference>
<dbReference type="RefSeq" id="XP_055867494.1">
    <property type="nucleotide sequence ID" value="XM_056011519.1"/>
</dbReference>
<dbReference type="Pfam" id="PF07699">
    <property type="entry name" value="Ephrin_rec_like"/>
    <property type="match status" value="4"/>
</dbReference>
<dbReference type="AlphaFoldDB" id="A0A9W2YXQ3"/>
<dbReference type="OrthoDB" id="6153301at2759"/>
<dbReference type="GO" id="GO:0007165">
    <property type="term" value="P:signal transduction"/>
    <property type="evidence" value="ECO:0007669"/>
    <property type="project" value="TreeGrafter"/>
</dbReference>